<keyword evidence="2" id="KW-1185">Reference proteome</keyword>
<dbReference type="RefSeq" id="XP_047738925.1">
    <property type="nucleotide sequence ID" value="XM_047882969.1"/>
</dbReference>
<dbReference type="Proteomes" id="UP000694843">
    <property type="component" value="Unplaced"/>
</dbReference>
<reference evidence="3" key="1">
    <citation type="submission" date="2025-08" db="UniProtKB">
        <authorList>
            <consortium name="RefSeq"/>
        </authorList>
    </citation>
    <scope>IDENTIFICATION</scope>
    <source>
        <tissue evidence="3">Whole organism</tissue>
    </source>
</reference>
<dbReference type="AlphaFoldDB" id="A0A979FRY1"/>
<evidence type="ECO:0000256" key="1">
    <source>
        <dbReference type="SAM" id="SignalP"/>
    </source>
</evidence>
<accession>A0A979FRY1</accession>
<organism evidence="2 3">
    <name type="scientific">Hyalella azteca</name>
    <name type="common">Amphipod</name>
    <dbReference type="NCBI Taxonomy" id="294128"/>
    <lineage>
        <taxon>Eukaryota</taxon>
        <taxon>Metazoa</taxon>
        <taxon>Ecdysozoa</taxon>
        <taxon>Arthropoda</taxon>
        <taxon>Crustacea</taxon>
        <taxon>Multicrustacea</taxon>
        <taxon>Malacostraca</taxon>
        <taxon>Eumalacostraca</taxon>
        <taxon>Peracarida</taxon>
        <taxon>Amphipoda</taxon>
        <taxon>Senticaudata</taxon>
        <taxon>Talitrida</taxon>
        <taxon>Talitroidea</taxon>
        <taxon>Hyalellidae</taxon>
        <taxon>Hyalella</taxon>
    </lineage>
</organism>
<evidence type="ECO:0000313" key="2">
    <source>
        <dbReference type="Proteomes" id="UP000694843"/>
    </source>
</evidence>
<feature type="chain" id="PRO_5037034024" evidence="1">
    <location>
        <begin position="24"/>
        <end position="214"/>
    </location>
</feature>
<feature type="signal peptide" evidence="1">
    <location>
        <begin position="1"/>
        <end position="23"/>
    </location>
</feature>
<gene>
    <name evidence="3" type="primary">LOC125178664</name>
</gene>
<sequence>MAKKKCFTVSILVTFAWMAVAAASSIDPSTSKVCRSAQRAQELIEAYAKNWTLQKLNLKWTDSWNEYGNYPLRDRLRYLQRFTWYPSRRISKSSLVQAFELALGYETALTNLQLDAHLHAKPADDDAQHLKNLEQIEKMLISLANSIKGHKLIRKCSRDLNFSSQSASNFWDYVPVDTPYAQDVKAFITFHEIVAGLDEFQNIFSCAKIRRNLS</sequence>
<dbReference type="KEGG" id="hazt:125178664"/>
<evidence type="ECO:0000313" key="3">
    <source>
        <dbReference type="RefSeq" id="XP_047738925.1"/>
    </source>
</evidence>
<proteinExistence type="predicted"/>
<keyword evidence="1" id="KW-0732">Signal</keyword>
<name>A0A979FRY1_HYAAZ</name>
<protein>
    <submittedName>
        <fullName evidence="3">Uncharacterized protein LOC125178664</fullName>
    </submittedName>
</protein>
<dbReference type="GeneID" id="125178664"/>